<name>A0A0S4JR34_BODSA</name>
<dbReference type="Proteomes" id="UP000051952">
    <property type="component" value="Unassembled WGS sequence"/>
</dbReference>
<feature type="transmembrane region" description="Helical" evidence="2">
    <location>
        <begin position="229"/>
        <end position="250"/>
    </location>
</feature>
<feature type="transmembrane region" description="Helical" evidence="2">
    <location>
        <begin position="93"/>
        <end position="112"/>
    </location>
</feature>
<keyword evidence="4" id="KW-1185">Reference proteome</keyword>
<feature type="region of interest" description="Disordered" evidence="1">
    <location>
        <begin position="371"/>
        <end position="396"/>
    </location>
</feature>
<feature type="transmembrane region" description="Helical" evidence="2">
    <location>
        <begin position="124"/>
        <end position="144"/>
    </location>
</feature>
<evidence type="ECO:0000256" key="2">
    <source>
        <dbReference type="SAM" id="Phobius"/>
    </source>
</evidence>
<feature type="compositionally biased region" description="Polar residues" evidence="1">
    <location>
        <begin position="377"/>
        <end position="396"/>
    </location>
</feature>
<dbReference type="EMBL" id="CYKH01001882">
    <property type="protein sequence ID" value="CUG90984.1"/>
    <property type="molecule type" value="Genomic_DNA"/>
</dbReference>
<feature type="transmembrane region" description="Helical" evidence="2">
    <location>
        <begin position="20"/>
        <end position="40"/>
    </location>
</feature>
<evidence type="ECO:0000313" key="4">
    <source>
        <dbReference type="Proteomes" id="UP000051952"/>
    </source>
</evidence>
<feature type="transmembrane region" description="Helical" evidence="2">
    <location>
        <begin position="256"/>
        <end position="278"/>
    </location>
</feature>
<proteinExistence type="predicted"/>
<evidence type="ECO:0000313" key="3">
    <source>
        <dbReference type="EMBL" id="CUG90984.1"/>
    </source>
</evidence>
<gene>
    <name evidence="3" type="ORF">BSAL_29595</name>
</gene>
<feature type="transmembrane region" description="Helical" evidence="2">
    <location>
        <begin position="52"/>
        <end position="73"/>
    </location>
</feature>
<protein>
    <submittedName>
        <fullName evidence="3">Transmembrane protein, putative</fullName>
    </submittedName>
</protein>
<organism evidence="3 4">
    <name type="scientific">Bodo saltans</name>
    <name type="common">Flagellated protozoan</name>
    <dbReference type="NCBI Taxonomy" id="75058"/>
    <lineage>
        <taxon>Eukaryota</taxon>
        <taxon>Discoba</taxon>
        <taxon>Euglenozoa</taxon>
        <taxon>Kinetoplastea</taxon>
        <taxon>Metakinetoplastina</taxon>
        <taxon>Eubodonida</taxon>
        <taxon>Bodonidae</taxon>
        <taxon>Bodo</taxon>
    </lineage>
</organism>
<keyword evidence="2" id="KW-0472">Membrane</keyword>
<accession>A0A0S4JR34</accession>
<keyword evidence="2" id="KW-1133">Transmembrane helix</keyword>
<keyword evidence="2 3" id="KW-0812">Transmembrane</keyword>
<dbReference type="VEuPathDB" id="TriTrypDB:BSAL_29595"/>
<reference evidence="4" key="1">
    <citation type="submission" date="2015-09" db="EMBL/GenBank/DDBJ databases">
        <authorList>
            <consortium name="Pathogen Informatics"/>
        </authorList>
    </citation>
    <scope>NUCLEOTIDE SEQUENCE [LARGE SCALE GENOMIC DNA]</scope>
    <source>
        <strain evidence="4">Lake Konstanz</strain>
    </source>
</reference>
<feature type="transmembrane region" description="Helical" evidence="2">
    <location>
        <begin position="191"/>
        <end position="209"/>
    </location>
</feature>
<sequence>MSTNVLPYTTATQHMSLGCIVSSALSSIVLLDVLFTFIAFRNRLDCCFNRFILIFCALQLLQCLQKLTFSGMTIVNTGLPFVACDINASLDQFLDFTSICFLIAFFIGMSNPRRFWDNRTWSRLVYFIAPFLGLFSLAMLWILLADRVRGVTYNDAPFFKQDLAWCWIPNTRDADLEVVKSVDALRTVQMLFGYAPTLLVIAAATYSYFAQRCRTGETWLGKGIVLRRFLGVSVAPILIYVLGLPIRISFAANANTIAIVISTVYPLTGAIIGIVFLWTEDGLTWVPRLVWRRLFCTDDRIPNEQQSEGADDDVVAVRYDGIAATAVQLLSRNSSGFSNNGLAADEHLSATYSESGGYGGSEFLIGRESEGLHPQQHRSSTPQRSSARQSGLHMTQVQDSWLHSEEAVPTSFTATLRAMMCDAAVGQHVISSRTGLHYYDARYGRVTNDDETCSVDSEHFDNGRRLHQASSSMTVLAE</sequence>
<dbReference type="AlphaFoldDB" id="A0A0S4JR34"/>
<evidence type="ECO:0000256" key="1">
    <source>
        <dbReference type="SAM" id="MobiDB-lite"/>
    </source>
</evidence>